<proteinExistence type="predicted"/>
<evidence type="ECO:0000313" key="1">
    <source>
        <dbReference type="EMBL" id="ADI20775.1"/>
    </source>
</evidence>
<organism evidence="1">
    <name type="scientific">uncultured alpha proteobacterium EF100_102A06</name>
    <dbReference type="NCBI Taxonomy" id="710799"/>
    <lineage>
        <taxon>Bacteria</taxon>
        <taxon>Pseudomonadati</taxon>
        <taxon>Pseudomonadota</taxon>
        <taxon>Alphaproteobacteria</taxon>
        <taxon>environmental samples</taxon>
    </lineage>
</organism>
<dbReference type="EMBL" id="GU474947">
    <property type="protein sequence ID" value="ADI20775.1"/>
    <property type="molecule type" value="Genomic_DNA"/>
</dbReference>
<protein>
    <submittedName>
        <fullName evidence="1">Uncharacterized protein</fullName>
    </submittedName>
</protein>
<dbReference type="AlphaFoldDB" id="E0Y284"/>
<accession>E0Y284</accession>
<sequence>MECVFILFCVFYILTFDGFVQTNRYQSACCCYNKYYFYKVYHLIYNLLPHHKRRWHLYL</sequence>
<name>E0Y284_9PROT</name>
<reference evidence="1" key="1">
    <citation type="journal article" date="2011" name="Environ. Microbiol.">
        <title>Time-series analyses of Monterey Bay coastal microbial picoplankton using a 'genome proxy' microarray.</title>
        <authorList>
            <person name="Rich V.I."/>
            <person name="Pham V.D."/>
            <person name="Eppley J."/>
            <person name="Shi Y."/>
            <person name="DeLong E.F."/>
        </authorList>
    </citation>
    <scope>NUCLEOTIDE SEQUENCE</scope>
</reference>